<dbReference type="GO" id="GO:0042256">
    <property type="term" value="P:cytosolic ribosome assembly"/>
    <property type="evidence" value="ECO:0007669"/>
    <property type="project" value="UniProtKB-UniRule"/>
</dbReference>
<proteinExistence type="inferred from homology"/>
<dbReference type="Proteomes" id="UP000769156">
    <property type="component" value="Unassembled WGS sequence"/>
</dbReference>
<dbReference type="PANTHER" id="PTHR21043:SF0">
    <property type="entry name" value="MITOCHONDRIAL ASSEMBLY OF RIBOSOMAL LARGE SUBUNIT PROTEIN 1"/>
    <property type="match status" value="1"/>
</dbReference>
<keyword evidence="2" id="KW-0810">Translation regulation</keyword>
<keyword evidence="2" id="KW-0963">Cytoplasm</keyword>
<evidence type="ECO:0000256" key="2">
    <source>
        <dbReference type="HAMAP-Rule" id="MF_01477"/>
    </source>
</evidence>
<accession>A0A921I241</accession>
<gene>
    <name evidence="2 3" type="primary">rsfS</name>
    <name evidence="3" type="ORF">K8V82_07335</name>
</gene>
<evidence type="ECO:0000313" key="3">
    <source>
        <dbReference type="EMBL" id="HJF94589.1"/>
    </source>
</evidence>
<comment type="similarity">
    <text evidence="1 2">Belongs to the Iojap/RsfS family.</text>
</comment>
<name>A0A921I241_9FIRM</name>
<dbReference type="AlphaFoldDB" id="A0A921I241"/>
<reference evidence="3" key="2">
    <citation type="submission" date="2021-09" db="EMBL/GenBank/DDBJ databases">
        <authorList>
            <person name="Gilroy R."/>
        </authorList>
    </citation>
    <scope>NUCLEOTIDE SEQUENCE</scope>
    <source>
        <strain evidence="3">ChiSjej5B23-16112</strain>
    </source>
</reference>
<dbReference type="EMBL" id="DYVY01000116">
    <property type="protein sequence ID" value="HJF94589.1"/>
    <property type="molecule type" value="Genomic_DNA"/>
</dbReference>
<reference evidence="3" key="1">
    <citation type="journal article" date="2021" name="PeerJ">
        <title>Extensive microbial diversity within the chicken gut microbiome revealed by metagenomics and culture.</title>
        <authorList>
            <person name="Gilroy R."/>
            <person name="Ravi A."/>
            <person name="Getino M."/>
            <person name="Pursley I."/>
            <person name="Horton D.L."/>
            <person name="Alikhan N.F."/>
            <person name="Baker D."/>
            <person name="Gharbi K."/>
            <person name="Hall N."/>
            <person name="Watson M."/>
            <person name="Adriaenssens E.M."/>
            <person name="Foster-Nyarko E."/>
            <person name="Jarju S."/>
            <person name="Secka A."/>
            <person name="Antonio M."/>
            <person name="Oren A."/>
            <person name="Chaudhuri R.R."/>
            <person name="La Ragione R."/>
            <person name="Hildebrand F."/>
            <person name="Pallen M.J."/>
        </authorList>
    </citation>
    <scope>NUCLEOTIDE SEQUENCE</scope>
    <source>
        <strain evidence="3">ChiSjej5B23-16112</strain>
    </source>
</reference>
<dbReference type="InterPro" id="IPR043519">
    <property type="entry name" value="NT_sf"/>
</dbReference>
<dbReference type="NCBIfam" id="TIGR00090">
    <property type="entry name" value="rsfS_iojap_ybeB"/>
    <property type="match status" value="1"/>
</dbReference>
<evidence type="ECO:0000256" key="1">
    <source>
        <dbReference type="ARBA" id="ARBA00010574"/>
    </source>
</evidence>
<comment type="subcellular location">
    <subcellularLocation>
        <location evidence="2">Cytoplasm</location>
    </subcellularLocation>
</comment>
<protein>
    <recommendedName>
        <fullName evidence="2">Ribosomal silencing factor RsfS</fullName>
    </recommendedName>
</protein>
<comment type="function">
    <text evidence="2">Functions as a ribosomal silencing factor. Interacts with ribosomal protein uL14 (rplN), blocking formation of intersubunit bridge B8. Prevents association of the 30S and 50S ribosomal subunits and the formation of functional ribosomes, thus repressing translation.</text>
</comment>
<dbReference type="GO" id="GO:0005737">
    <property type="term" value="C:cytoplasm"/>
    <property type="evidence" value="ECO:0007669"/>
    <property type="project" value="UniProtKB-SubCell"/>
</dbReference>
<keyword evidence="2" id="KW-0678">Repressor</keyword>
<dbReference type="GO" id="GO:0043023">
    <property type="term" value="F:ribosomal large subunit binding"/>
    <property type="evidence" value="ECO:0007669"/>
    <property type="project" value="TreeGrafter"/>
</dbReference>
<dbReference type="PANTHER" id="PTHR21043">
    <property type="entry name" value="IOJAP SUPERFAMILY ORTHOLOG"/>
    <property type="match status" value="1"/>
</dbReference>
<comment type="subunit">
    <text evidence="2">Interacts with ribosomal protein uL14 (rplN).</text>
</comment>
<organism evidence="3 4">
    <name type="scientific">Lachnoclostridium phocaeense</name>
    <dbReference type="NCBI Taxonomy" id="1871021"/>
    <lineage>
        <taxon>Bacteria</taxon>
        <taxon>Bacillati</taxon>
        <taxon>Bacillota</taxon>
        <taxon>Clostridia</taxon>
        <taxon>Lachnospirales</taxon>
        <taxon>Lachnospiraceae</taxon>
    </lineage>
</organism>
<dbReference type="Gene3D" id="3.30.460.10">
    <property type="entry name" value="Beta Polymerase, domain 2"/>
    <property type="match status" value="1"/>
</dbReference>
<dbReference type="GO" id="GO:0090071">
    <property type="term" value="P:negative regulation of ribosome biogenesis"/>
    <property type="evidence" value="ECO:0007669"/>
    <property type="project" value="UniProtKB-UniRule"/>
</dbReference>
<dbReference type="InterPro" id="IPR004394">
    <property type="entry name" value="Iojap/RsfS/C7orf30"/>
</dbReference>
<dbReference type="HAMAP" id="MF_01477">
    <property type="entry name" value="Iojap_RsfS"/>
    <property type="match status" value="1"/>
</dbReference>
<dbReference type="SUPFAM" id="SSF81301">
    <property type="entry name" value="Nucleotidyltransferase"/>
    <property type="match status" value="1"/>
</dbReference>
<dbReference type="Pfam" id="PF02410">
    <property type="entry name" value="RsfS"/>
    <property type="match status" value="1"/>
</dbReference>
<evidence type="ECO:0000313" key="4">
    <source>
        <dbReference type="Proteomes" id="UP000769156"/>
    </source>
</evidence>
<sequence>MNHADMMALTAYRALDEKKGRDIRIIKISDISVIADYFVIVDGGSSSQVNALVDNVEEKMHLAGYAMKQREGRDGTWVLLDYGDVIIHVFDNENRSFYNLEHIWSDGQEIDPESLPAE</sequence>
<dbReference type="GO" id="GO:0017148">
    <property type="term" value="P:negative regulation of translation"/>
    <property type="evidence" value="ECO:0007669"/>
    <property type="project" value="UniProtKB-UniRule"/>
</dbReference>
<comment type="caution">
    <text evidence="3">The sequence shown here is derived from an EMBL/GenBank/DDBJ whole genome shotgun (WGS) entry which is preliminary data.</text>
</comment>